<sequence>MDFVRGILLEVETLNKPKMAEFLDADSTESDLKKLGYHLAMLVEEVGYLKGMPVPLLGGKIWHDLELTWQGHDFLDSVRDDNVWELTKKSAESAGGFTVEILAALAKGFVKQKIEKHTGIPIEI</sequence>
<dbReference type="Pfam" id="PF10711">
    <property type="entry name" value="DUF2513"/>
    <property type="match status" value="1"/>
</dbReference>
<reference evidence="1 2" key="1">
    <citation type="journal article" date="2014" name="Front. Genet.">
        <title>Genome and metabolic network of "Candidatus Phaeomarinobacter ectocarpi" Ec32, a new candidate genus of Alphaproteobacteria frequently associated with brown algae.</title>
        <authorList>
            <person name="Dittami S.M."/>
            <person name="Barbeyron T."/>
            <person name="Boyen C."/>
            <person name="Cambefort J."/>
            <person name="Collet G."/>
            <person name="Delage L."/>
            <person name="Gobet A."/>
            <person name="Groisillier A."/>
            <person name="Leblanc C."/>
            <person name="Michel G."/>
            <person name="Scornet D."/>
            <person name="Siegel A."/>
            <person name="Tapia J.E."/>
            <person name="Tonon T."/>
        </authorList>
    </citation>
    <scope>NUCLEOTIDE SEQUENCE [LARGE SCALE GENOMIC DNA]</scope>
    <source>
        <strain evidence="1 2">Ec32</strain>
    </source>
</reference>
<dbReference type="InterPro" id="IPR019650">
    <property type="entry name" value="DUF2513"/>
</dbReference>
<evidence type="ECO:0000313" key="1">
    <source>
        <dbReference type="EMBL" id="CDO60622.1"/>
    </source>
</evidence>
<accession>X5ME08</accession>
<dbReference type="STRING" id="1458461.BN1012_Phect2409"/>
<evidence type="ECO:0000313" key="2">
    <source>
        <dbReference type="Proteomes" id="UP000032160"/>
    </source>
</evidence>
<protein>
    <recommendedName>
        <fullName evidence="3">DUF2513 domain-containing protein</fullName>
    </recommendedName>
</protein>
<keyword evidence="2" id="KW-1185">Reference proteome</keyword>
<dbReference type="Proteomes" id="UP000032160">
    <property type="component" value="Chromosome I"/>
</dbReference>
<organism evidence="1 2">
    <name type="scientific">Candidatus Phaeomarinibacter ectocarpi</name>
    <dbReference type="NCBI Taxonomy" id="1458461"/>
    <lineage>
        <taxon>Bacteria</taxon>
        <taxon>Pseudomonadati</taxon>
        <taxon>Pseudomonadota</taxon>
        <taxon>Alphaproteobacteria</taxon>
        <taxon>Hyphomicrobiales</taxon>
        <taxon>Parvibaculaceae</taxon>
        <taxon>Candidatus Phaeomarinibacter</taxon>
    </lineage>
</organism>
<dbReference type="KEGG" id="pect:BN1012_Phect2409"/>
<gene>
    <name evidence="1" type="ORF">BN1012_Phect2409</name>
</gene>
<dbReference type="HOGENOM" id="CLU_139712_2_1_5"/>
<dbReference type="AlphaFoldDB" id="X5ME08"/>
<evidence type="ECO:0008006" key="3">
    <source>
        <dbReference type="Google" id="ProtNLM"/>
    </source>
</evidence>
<dbReference type="EMBL" id="HG966617">
    <property type="protein sequence ID" value="CDO60622.1"/>
    <property type="molecule type" value="Genomic_DNA"/>
</dbReference>
<name>X5ME08_9HYPH</name>
<proteinExistence type="predicted"/>